<sequence>MNELSSLWPHWQRPFWLVLLPLLGVLLWKLWHREKRSGRWQALLPTAFQAALLTAGSGRNSRLPWLALGLAWLLAVLALLGPTWQRIEQHNPKPADPLVVLLELTPEMLASDASPNRLAQAKRKLLDLLEQRQDAQTAIIVYAGSAHTVVPLSDDLSTSRNLLDALNPGIMPESGKRADLAVLKALQLLEQGAQGNGRLLLLTSTLSEIERQGIAQALGRRGERLHILGIGSTQGAPIIQEDGSFLKDAQGAILLPRLDSFGLKRFASELGGRYQGLTLNEQDLRNLGLLEAPQQVRRDAELTRLQAWADQSHWLLLPLLLLAACAARRGWLLCLPLLLLGLPQNSYAFSFEDLWLRADQQGQRLLDAQQPAEAAQRFNDPRWQGLALYQAGDYPAAAERFANGDTASDHYNRGNALARSNELEAAIDAYTQALELQPDLAQVQKNKALVESVLQQKQQQQDQSDDSQEPTDAQSPPSEPPQTGKPEHNAQQQPEQTPASQGESQDEPAEPGQKPAQPVPDDGTEKPPASPVEDDGDSNEEQIANAEPTLDGERRQALEQWLRQIPDDPGELLRRKFRLEQQQRQEQLQ</sequence>
<keyword evidence="3" id="KW-0472">Membrane</keyword>
<accession>A0ABU5P400</accession>
<comment type="caution">
    <text evidence="5">The sequence shown here is derived from an EMBL/GenBank/DDBJ whole genome shotgun (WGS) entry which is preliminary data.</text>
</comment>
<keyword evidence="3" id="KW-1133">Transmembrane helix</keyword>
<keyword evidence="6" id="KW-1185">Reference proteome</keyword>
<dbReference type="Pfam" id="PF13519">
    <property type="entry name" value="VWA_2"/>
    <property type="match status" value="1"/>
</dbReference>
<dbReference type="PANTHER" id="PTHR22550:SF14">
    <property type="entry name" value="VWFA DOMAIN-CONTAINING PROTEIN"/>
    <property type="match status" value="1"/>
</dbReference>
<dbReference type="InterPro" id="IPR019734">
    <property type="entry name" value="TPR_rpt"/>
</dbReference>
<dbReference type="PANTHER" id="PTHR22550">
    <property type="entry name" value="SPORE GERMINATION PROTEIN"/>
    <property type="match status" value="1"/>
</dbReference>
<reference evidence="5 6" key="1">
    <citation type="submission" date="2023-12" db="EMBL/GenBank/DDBJ databases">
        <title>Pseudomonas sp. T5W1.</title>
        <authorList>
            <person name="Maltman C."/>
        </authorList>
    </citation>
    <scope>NUCLEOTIDE SEQUENCE [LARGE SCALE GENOMIC DNA]</scope>
    <source>
        <strain evidence="5 6">T5W1</strain>
    </source>
</reference>
<evidence type="ECO:0000313" key="5">
    <source>
        <dbReference type="EMBL" id="MEA1604340.1"/>
    </source>
</evidence>
<proteinExistence type="predicted"/>
<feature type="domain" description="VWFA" evidence="4">
    <location>
        <begin position="100"/>
        <end position="204"/>
    </location>
</feature>
<dbReference type="PROSITE" id="PS50293">
    <property type="entry name" value="TPR_REGION"/>
    <property type="match status" value="1"/>
</dbReference>
<feature type="region of interest" description="Disordered" evidence="2">
    <location>
        <begin position="453"/>
        <end position="558"/>
    </location>
</feature>
<dbReference type="InterPro" id="IPR036465">
    <property type="entry name" value="vWFA_dom_sf"/>
</dbReference>
<gene>
    <name evidence="5" type="ORF">SOP97_00675</name>
</gene>
<feature type="compositionally biased region" description="Polar residues" evidence="2">
    <location>
        <begin position="489"/>
        <end position="503"/>
    </location>
</feature>
<dbReference type="InterPro" id="IPR050768">
    <property type="entry name" value="UPF0353/GerABKA_families"/>
</dbReference>
<name>A0ABU5P400_9PSED</name>
<feature type="transmembrane region" description="Helical" evidence="3">
    <location>
        <begin position="63"/>
        <end position="84"/>
    </location>
</feature>
<protein>
    <submittedName>
        <fullName evidence="5">VWA domain-containing protein</fullName>
    </submittedName>
</protein>
<keyword evidence="1" id="KW-0802">TPR repeat</keyword>
<evidence type="ECO:0000256" key="2">
    <source>
        <dbReference type="SAM" id="MobiDB-lite"/>
    </source>
</evidence>
<feature type="repeat" description="TPR" evidence="1">
    <location>
        <begin position="407"/>
        <end position="440"/>
    </location>
</feature>
<organism evidence="5 6">
    <name type="scientific">Pseudomonas spirodelae</name>
    <dbReference type="NCBI Taxonomy" id="3101751"/>
    <lineage>
        <taxon>Bacteria</taxon>
        <taxon>Pseudomonadati</taxon>
        <taxon>Pseudomonadota</taxon>
        <taxon>Gammaproteobacteria</taxon>
        <taxon>Pseudomonadales</taxon>
        <taxon>Pseudomonadaceae</taxon>
        <taxon>Pseudomonas</taxon>
    </lineage>
</organism>
<evidence type="ECO:0000256" key="1">
    <source>
        <dbReference type="PROSITE-ProRule" id="PRU00339"/>
    </source>
</evidence>
<dbReference type="InterPro" id="IPR011990">
    <property type="entry name" value="TPR-like_helical_dom_sf"/>
</dbReference>
<dbReference type="Gene3D" id="1.25.40.10">
    <property type="entry name" value="Tetratricopeptide repeat domain"/>
    <property type="match status" value="1"/>
</dbReference>
<dbReference type="RefSeq" id="WP_322947670.1">
    <property type="nucleotide sequence ID" value="NZ_JAYEET010000001.1"/>
</dbReference>
<dbReference type="SUPFAM" id="SSF48452">
    <property type="entry name" value="TPR-like"/>
    <property type="match status" value="1"/>
</dbReference>
<dbReference type="Pfam" id="PF00515">
    <property type="entry name" value="TPR_1"/>
    <property type="match status" value="1"/>
</dbReference>
<dbReference type="Gene3D" id="3.40.50.410">
    <property type="entry name" value="von Willebrand factor, type A domain"/>
    <property type="match status" value="1"/>
</dbReference>
<keyword evidence="3" id="KW-0812">Transmembrane</keyword>
<dbReference type="InterPro" id="IPR002035">
    <property type="entry name" value="VWF_A"/>
</dbReference>
<evidence type="ECO:0000313" key="6">
    <source>
        <dbReference type="Proteomes" id="UP001292571"/>
    </source>
</evidence>
<dbReference type="Proteomes" id="UP001292571">
    <property type="component" value="Unassembled WGS sequence"/>
</dbReference>
<feature type="transmembrane region" description="Helical" evidence="3">
    <location>
        <begin position="14"/>
        <end position="31"/>
    </location>
</feature>
<dbReference type="SMART" id="SM00028">
    <property type="entry name" value="TPR"/>
    <property type="match status" value="1"/>
</dbReference>
<evidence type="ECO:0000256" key="3">
    <source>
        <dbReference type="SAM" id="Phobius"/>
    </source>
</evidence>
<dbReference type="SUPFAM" id="SSF53300">
    <property type="entry name" value="vWA-like"/>
    <property type="match status" value="1"/>
</dbReference>
<evidence type="ECO:0000259" key="4">
    <source>
        <dbReference type="Pfam" id="PF13519"/>
    </source>
</evidence>
<dbReference type="EMBL" id="JAYEET010000001">
    <property type="protein sequence ID" value="MEA1604340.1"/>
    <property type="molecule type" value="Genomic_DNA"/>
</dbReference>
<dbReference type="PROSITE" id="PS50005">
    <property type="entry name" value="TPR"/>
    <property type="match status" value="1"/>
</dbReference>